<feature type="transmembrane region" description="Helical" evidence="7">
    <location>
        <begin position="343"/>
        <end position="367"/>
    </location>
</feature>
<feature type="transmembrane region" description="Helical" evidence="7">
    <location>
        <begin position="301"/>
        <end position="322"/>
    </location>
</feature>
<dbReference type="Proteomes" id="UP000183995">
    <property type="component" value="Unassembled WGS sequence"/>
</dbReference>
<feature type="transmembrane region" description="Helical" evidence="7">
    <location>
        <begin position="373"/>
        <end position="396"/>
    </location>
</feature>
<evidence type="ECO:0000313" key="9">
    <source>
        <dbReference type="EMBL" id="SHH84810.1"/>
    </source>
</evidence>
<evidence type="ECO:0000256" key="1">
    <source>
        <dbReference type="ARBA" id="ARBA00004651"/>
    </source>
</evidence>
<protein>
    <submittedName>
        <fullName evidence="9">FtsX-like permease family protein</fullName>
    </submittedName>
</protein>
<evidence type="ECO:0000259" key="8">
    <source>
        <dbReference type="Pfam" id="PF02687"/>
    </source>
</evidence>
<evidence type="ECO:0000313" key="10">
    <source>
        <dbReference type="Proteomes" id="UP000183995"/>
    </source>
</evidence>
<dbReference type="RefSeq" id="WP_084726283.1">
    <property type="nucleotide sequence ID" value="NZ_FQXV01000003.1"/>
</dbReference>
<dbReference type="InterPro" id="IPR050250">
    <property type="entry name" value="Macrolide_Exporter_MacB"/>
</dbReference>
<reference evidence="9 10" key="1">
    <citation type="submission" date="2016-11" db="EMBL/GenBank/DDBJ databases">
        <authorList>
            <person name="Jaros S."/>
            <person name="Januszkiewicz K."/>
            <person name="Wedrychowicz H."/>
        </authorList>
    </citation>
    <scope>NUCLEOTIDE SEQUENCE [LARGE SCALE GENOMIC DNA]</scope>
    <source>
        <strain evidence="9 10">DSM 10068</strain>
    </source>
</reference>
<gene>
    <name evidence="9" type="ORF">SAMN02745823_01173</name>
</gene>
<dbReference type="InterPro" id="IPR003838">
    <property type="entry name" value="ABC3_permease_C"/>
</dbReference>
<name>A0A1M5WBI3_9FIRM</name>
<dbReference type="OrthoDB" id="1851801at2"/>
<evidence type="ECO:0000256" key="3">
    <source>
        <dbReference type="ARBA" id="ARBA00022692"/>
    </source>
</evidence>
<comment type="subcellular location">
    <subcellularLocation>
        <location evidence="1">Cell membrane</location>
        <topology evidence="1">Multi-pass membrane protein</topology>
    </subcellularLocation>
</comment>
<dbReference type="GO" id="GO:0005886">
    <property type="term" value="C:plasma membrane"/>
    <property type="evidence" value="ECO:0007669"/>
    <property type="project" value="UniProtKB-SubCell"/>
</dbReference>
<dbReference type="Pfam" id="PF02687">
    <property type="entry name" value="FtsX"/>
    <property type="match status" value="1"/>
</dbReference>
<proteinExistence type="inferred from homology"/>
<keyword evidence="10" id="KW-1185">Reference proteome</keyword>
<feature type="domain" description="ABC3 transporter permease C-terminal" evidence="8">
    <location>
        <begin position="302"/>
        <end position="402"/>
    </location>
</feature>
<accession>A0A1M5WBI3</accession>
<organism evidence="9 10">
    <name type="scientific">Sporobacter termitidis DSM 10068</name>
    <dbReference type="NCBI Taxonomy" id="1123282"/>
    <lineage>
        <taxon>Bacteria</taxon>
        <taxon>Bacillati</taxon>
        <taxon>Bacillota</taxon>
        <taxon>Clostridia</taxon>
        <taxon>Eubacteriales</taxon>
        <taxon>Oscillospiraceae</taxon>
        <taxon>Sporobacter</taxon>
    </lineage>
</organism>
<evidence type="ECO:0000256" key="2">
    <source>
        <dbReference type="ARBA" id="ARBA00022475"/>
    </source>
</evidence>
<evidence type="ECO:0000256" key="5">
    <source>
        <dbReference type="ARBA" id="ARBA00023136"/>
    </source>
</evidence>
<evidence type="ECO:0000256" key="4">
    <source>
        <dbReference type="ARBA" id="ARBA00022989"/>
    </source>
</evidence>
<dbReference type="GO" id="GO:0022857">
    <property type="term" value="F:transmembrane transporter activity"/>
    <property type="evidence" value="ECO:0007669"/>
    <property type="project" value="TreeGrafter"/>
</dbReference>
<keyword evidence="2" id="KW-1003">Cell membrane</keyword>
<dbReference type="AlphaFoldDB" id="A0A1M5WBI3"/>
<keyword evidence="3 7" id="KW-0812">Transmembrane</keyword>
<dbReference type="PANTHER" id="PTHR30572:SF4">
    <property type="entry name" value="ABC TRANSPORTER PERMEASE YTRF"/>
    <property type="match status" value="1"/>
</dbReference>
<comment type="similarity">
    <text evidence="6">Belongs to the ABC-4 integral membrane protein family.</text>
</comment>
<dbReference type="PANTHER" id="PTHR30572">
    <property type="entry name" value="MEMBRANE COMPONENT OF TRANSPORTER-RELATED"/>
    <property type="match status" value="1"/>
</dbReference>
<keyword evidence="4 7" id="KW-1133">Transmembrane helix</keyword>
<keyword evidence="5 7" id="KW-0472">Membrane</keyword>
<sequence length="411" mass="44449">MFTFSNALKSICRHSRKSALYFLICVIAVLTLQIYMAGIDKTEKQLLQLPAAIPISASVASLDGTRFDGLQIQETTVDGLLHSAHVRDLQLTVLLRCGIGDFSPKELRKYAIWGAIGTNTTAALEGLETDSVTWLPGYGPDVLTGAEAVCLMDSHLMEINGWTLGDTVPLNLYYYLYGSRGTVSYEPVELVETRIVGAADLRSAVTNNSADVVIPFEYGRAVFHNQGIAFHASSASFYVRDALALNTFKAEMKTLSLSQVSSSGDAAIMVLANQGAALLVNDAAFISSATRLQESLSLLKGFFPLLAAVLAAIGYFVAYLMIQNRREEYAVHRLLGMSRRKSMGLYFTEITALTLSGSLFGVFLATAFSGGSFSAGVTVFLLFSLCFMLGSFIALLRLGRTNVMLALAQPE</sequence>
<feature type="transmembrane region" description="Helical" evidence="7">
    <location>
        <begin position="20"/>
        <end position="38"/>
    </location>
</feature>
<dbReference type="EMBL" id="FQXV01000003">
    <property type="protein sequence ID" value="SHH84810.1"/>
    <property type="molecule type" value="Genomic_DNA"/>
</dbReference>
<evidence type="ECO:0000256" key="6">
    <source>
        <dbReference type="ARBA" id="ARBA00038076"/>
    </source>
</evidence>
<dbReference type="STRING" id="1123282.SAMN02745823_01173"/>
<evidence type="ECO:0000256" key="7">
    <source>
        <dbReference type="SAM" id="Phobius"/>
    </source>
</evidence>